<evidence type="ECO:0000313" key="12">
    <source>
        <dbReference type="EMBL" id="CRF42411.1"/>
    </source>
</evidence>
<dbReference type="InterPro" id="IPR003700">
    <property type="entry name" value="Pantoate_hydroxy_MeTrfase"/>
</dbReference>
<reference evidence="15 16" key="2">
    <citation type="submission" date="2014-12" db="EMBL/GenBank/DDBJ databases">
        <authorList>
            <person name="Jaenicke S."/>
        </authorList>
    </citation>
    <scope>NUCLEOTIDE SEQUENCE [LARGE SCALE GENOMIC DNA]</scope>
</reference>
<comment type="function">
    <text evidence="6 7">Catalyzes the reversible reaction in which hydroxymethyl group from 5,10-methylenetetrahydrofolate is transferred onto alpha-ketoisovalerate to form ketopantoate.</text>
</comment>
<feature type="binding site" evidence="7 10">
    <location>
        <position position="119"/>
    </location>
    <ligand>
        <name>Mg(2+)</name>
        <dbReference type="ChEBI" id="CHEBI:18420"/>
    </ligand>
</feature>
<feature type="binding site" evidence="7 10">
    <location>
        <position position="88"/>
    </location>
    <ligand>
        <name>Mg(2+)</name>
        <dbReference type="ChEBI" id="CHEBI:18420"/>
    </ligand>
</feature>
<dbReference type="GO" id="GO:0003864">
    <property type="term" value="F:3-methyl-2-oxobutanoate hydroxymethyltransferase activity"/>
    <property type="evidence" value="ECO:0007669"/>
    <property type="project" value="UniProtKB-UniRule"/>
</dbReference>
<evidence type="ECO:0000256" key="7">
    <source>
        <dbReference type="HAMAP-Rule" id="MF_00156"/>
    </source>
</evidence>
<dbReference type="Proteomes" id="UP000045175">
    <property type="component" value="Unassembled WGS sequence"/>
</dbReference>
<dbReference type="EMBL" id="CDMH01000025">
    <property type="protein sequence ID" value="CRF42411.1"/>
    <property type="molecule type" value="Genomic_DNA"/>
</dbReference>
<feature type="binding site" evidence="7 9">
    <location>
        <begin position="49"/>
        <end position="50"/>
    </location>
    <ligand>
        <name>3-methyl-2-oxobutanoate</name>
        <dbReference type="ChEBI" id="CHEBI:11851"/>
    </ligand>
</feature>
<dbReference type="CDD" id="cd06557">
    <property type="entry name" value="KPHMT-like"/>
    <property type="match status" value="1"/>
</dbReference>
<dbReference type="Gene3D" id="3.20.20.60">
    <property type="entry name" value="Phosphoenolpyruvate-binding domains"/>
    <property type="match status" value="1"/>
</dbReference>
<comment type="subunit">
    <text evidence="3 7">Homodecamer; pentamer of dimers.</text>
</comment>
<keyword evidence="14" id="KW-1185">Reference proteome</keyword>
<reference evidence="14" key="3">
    <citation type="submission" date="2014-12" db="EMBL/GenBank/DDBJ databases">
        <authorList>
            <person name="Smet A."/>
        </authorList>
    </citation>
    <scope>NUCLEOTIDE SEQUENCE [LARGE SCALE GENOMIC DNA]</scope>
</reference>
<sequence>MKKITLNALHAKKHPKEGNPASKISAITAYDALFASIFDPIIDFILVGDSLNMSFNGKPDTLSANMDLMLYHTQAVCQGAKRAFIVADMPYGSYITEKQAVKNALRFYQESLADAVKLEGGVKKAPIIKALVSEGVAVIGHVGLLPQSVRGVGGYKIVGKSAQSAQKVLEDALSVQEAGASLVVLEGVVANVAQEISAKLEIPTIGIGSGAGCDGQILVFSDMLGLFTAFKPKFVRTYLDGAGLIQEALKRYVADIQAGHFPSADESY</sequence>
<dbReference type="SUPFAM" id="SSF51621">
    <property type="entry name" value="Phosphoenolpyruvate/pyruvate domain"/>
    <property type="match status" value="1"/>
</dbReference>
<comment type="subcellular location">
    <subcellularLocation>
        <location evidence="7">Cytoplasm</location>
    </subcellularLocation>
</comment>
<dbReference type="EMBL" id="CDMN01000049">
    <property type="protein sequence ID" value="CRF44648.1"/>
    <property type="molecule type" value="Genomic_DNA"/>
</dbReference>
<keyword evidence="11" id="KW-0489">Methyltransferase</keyword>
<dbReference type="AlphaFoldDB" id="A0A0K2X6N4"/>
<dbReference type="NCBIfam" id="NF001452">
    <property type="entry name" value="PRK00311.1"/>
    <property type="match status" value="1"/>
</dbReference>
<name>A0A0K2X6N4_9HELI</name>
<evidence type="ECO:0000313" key="14">
    <source>
        <dbReference type="Proteomes" id="UP000038622"/>
    </source>
</evidence>
<dbReference type="RefSeq" id="WP_053941051.1">
    <property type="nucleotide sequence ID" value="NZ_CDMH01000025.1"/>
</dbReference>
<dbReference type="HAMAP" id="MF_00156">
    <property type="entry name" value="PanB"/>
    <property type="match status" value="1"/>
</dbReference>
<keyword evidence="5 7" id="KW-0808">Transferase</keyword>
<protein>
    <recommendedName>
        <fullName evidence="7">3-methyl-2-oxobutanoate hydroxymethyltransferase</fullName>
        <ecNumber evidence="7">2.1.2.11</ecNumber>
    </recommendedName>
    <alternativeName>
        <fullName evidence="7">Ketopantoate hydroxymethyltransferase</fullName>
        <shortName evidence="7">KPHMT</shortName>
    </alternativeName>
</protein>
<feature type="binding site" evidence="7 10">
    <location>
        <position position="49"/>
    </location>
    <ligand>
        <name>Mg(2+)</name>
        <dbReference type="ChEBI" id="CHEBI:18420"/>
    </ligand>
</feature>
<evidence type="ECO:0000313" key="16">
    <source>
        <dbReference type="Proteomes" id="UP000045175"/>
    </source>
</evidence>
<evidence type="ECO:0000256" key="5">
    <source>
        <dbReference type="ARBA" id="ARBA00022679"/>
    </source>
</evidence>
<dbReference type="UniPathway" id="UPA00028">
    <property type="reaction ID" value="UER00003"/>
</dbReference>
<evidence type="ECO:0000313" key="15">
    <source>
        <dbReference type="Proteomes" id="UP000041394"/>
    </source>
</evidence>
<comment type="catalytic activity">
    <reaction evidence="7">
        <text>(6R)-5,10-methylene-5,6,7,8-tetrahydrofolate + 3-methyl-2-oxobutanoate + H2O = 2-dehydropantoate + (6S)-5,6,7,8-tetrahydrofolate</text>
        <dbReference type="Rhea" id="RHEA:11824"/>
        <dbReference type="ChEBI" id="CHEBI:11561"/>
        <dbReference type="ChEBI" id="CHEBI:11851"/>
        <dbReference type="ChEBI" id="CHEBI:15377"/>
        <dbReference type="ChEBI" id="CHEBI:15636"/>
        <dbReference type="ChEBI" id="CHEBI:57453"/>
        <dbReference type="EC" id="2.1.2.11"/>
    </reaction>
</comment>
<evidence type="ECO:0000256" key="2">
    <source>
        <dbReference type="ARBA" id="ARBA00008676"/>
    </source>
</evidence>
<dbReference type="GO" id="GO:0032259">
    <property type="term" value="P:methylation"/>
    <property type="evidence" value="ECO:0007669"/>
    <property type="project" value="UniProtKB-KW"/>
</dbReference>
<dbReference type="GO" id="GO:0008168">
    <property type="term" value="F:methyltransferase activity"/>
    <property type="evidence" value="ECO:0007669"/>
    <property type="project" value="UniProtKB-KW"/>
</dbReference>
<evidence type="ECO:0000256" key="4">
    <source>
        <dbReference type="ARBA" id="ARBA00022655"/>
    </source>
</evidence>
<dbReference type="GO" id="GO:0000287">
    <property type="term" value="F:magnesium ion binding"/>
    <property type="evidence" value="ECO:0007669"/>
    <property type="project" value="TreeGrafter"/>
</dbReference>
<keyword evidence="4 7" id="KW-0566">Pantothenate biosynthesis</keyword>
<comment type="cofactor">
    <cofactor evidence="7 10">
        <name>Mg(2+)</name>
        <dbReference type="ChEBI" id="CHEBI:18420"/>
    </cofactor>
    <text evidence="7 10">Binds 1 Mg(2+) ion per subunit.</text>
</comment>
<comment type="similarity">
    <text evidence="2 7">Belongs to the PanB family.</text>
</comment>
<proteinExistence type="inferred from homology"/>
<dbReference type="Proteomes" id="UP000041394">
    <property type="component" value="Unassembled WGS sequence"/>
</dbReference>
<gene>
    <name evidence="7" type="primary">panB</name>
    <name evidence="11" type="ORF">HAL011_00960</name>
    <name evidence="12" type="ORF">HAL013_05850</name>
    <name evidence="13" type="ORF">HAL09_12450</name>
</gene>
<evidence type="ECO:0000256" key="1">
    <source>
        <dbReference type="ARBA" id="ARBA00005033"/>
    </source>
</evidence>
<dbReference type="PIRSF" id="PIRSF000388">
    <property type="entry name" value="Pantoate_hydroxy_MeTrfase"/>
    <property type="match status" value="1"/>
</dbReference>
<organism evidence="11 14">
    <name type="scientific">Helicobacter ailurogastricus</name>
    <dbReference type="NCBI Taxonomy" id="1578720"/>
    <lineage>
        <taxon>Bacteria</taxon>
        <taxon>Pseudomonadati</taxon>
        <taxon>Campylobacterota</taxon>
        <taxon>Epsilonproteobacteria</taxon>
        <taxon>Campylobacterales</taxon>
        <taxon>Helicobacteraceae</taxon>
        <taxon>Helicobacter</taxon>
    </lineage>
</organism>
<dbReference type="GO" id="GO:0015940">
    <property type="term" value="P:pantothenate biosynthetic process"/>
    <property type="evidence" value="ECO:0007669"/>
    <property type="project" value="UniProtKB-UniRule"/>
</dbReference>
<comment type="pathway">
    <text evidence="1 7">Cofactor biosynthesis; (R)-pantothenate biosynthesis; (R)-pantoate from 3-methyl-2-oxobutanoate: step 1/2.</text>
</comment>
<evidence type="ECO:0000256" key="9">
    <source>
        <dbReference type="PIRSR" id="PIRSR000388-2"/>
    </source>
</evidence>
<dbReference type="PANTHER" id="PTHR20881:SF0">
    <property type="entry name" value="3-METHYL-2-OXOBUTANOATE HYDROXYMETHYLTRANSFERASE"/>
    <property type="match status" value="1"/>
</dbReference>
<dbReference type="EMBL" id="CDML01000001">
    <property type="protein sequence ID" value="CRF40344.1"/>
    <property type="molecule type" value="Genomic_DNA"/>
</dbReference>
<dbReference type="EC" id="2.1.2.11" evidence="7"/>
<evidence type="ECO:0000313" key="11">
    <source>
        <dbReference type="EMBL" id="CRF40344.1"/>
    </source>
</evidence>
<dbReference type="Pfam" id="PF02548">
    <property type="entry name" value="Pantoate_transf"/>
    <property type="match status" value="1"/>
</dbReference>
<dbReference type="OrthoDB" id="9781789at2"/>
<evidence type="ECO:0000313" key="13">
    <source>
        <dbReference type="EMBL" id="CRF44648.1"/>
    </source>
</evidence>
<dbReference type="Proteomes" id="UP000038622">
    <property type="component" value="Unassembled WGS sequence"/>
</dbReference>
<keyword evidence="7" id="KW-0963">Cytoplasm</keyword>
<evidence type="ECO:0000256" key="3">
    <source>
        <dbReference type="ARBA" id="ARBA00011424"/>
    </source>
</evidence>
<keyword evidence="7 10" id="KW-0479">Metal-binding</keyword>
<dbReference type="NCBIfam" id="TIGR00222">
    <property type="entry name" value="panB"/>
    <property type="match status" value="1"/>
</dbReference>
<dbReference type="PANTHER" id="PTHR20881">
    <property type="entry name" value="3-METHYL-2-OXOBUTANOATE HYDROXYMETHYLTRANSFERASE"/>
    <property type="match status" value="1"/>
</dbReference>
<feature type="binding site" evidence="7 9">
    <location>
        <position position="117"/>
    </location>
    <ligand>
        <name>3-methyl-2-oxobutanoate</name>
        <dbReference type="ChEBI" id="CHEBI:11851"/>
    </ligand>
</feature>
<evidence type="ECO:0000256" key="6">
    <source>
        <dbReference type="ARBA" id="ARBA00056497"/>
    </source>
</evidence>
<dbReference type="STRING" id="1578720.HAL011_00960"/>
<evidence type="ECO:0000256" key="10">
    <source>
        <dbReference type="PIRSR" id="PIRSR000388-3"/>
    </source>
</evidence>
<accession>A0A0K2X6N4</accession>
<dbReference type="InterPro" id="IPR015813">
    <property type="entry name" value="Pyrv/PenolPyrv_kinase-like_dom"/>
</dbReference>
<reference evidence="11" key="1">
    <citation type="submission" date="2014-12" db="EMBL/GenBank/DDBJ databases">
        <title>Whole genome sequences of four Staphylococcus schleiferi canine isolates.</title>
        <authorList>
            <person name="Misic A.M."/>
            <person name="Cain C."/>
            <person name="Morris D.O."/>
            <person name="Rankin S."/>
            <person name="Beiting D."/>
        </authorList>
    </citation>
    <scope>NUCLEOTIDE SEQUENCE</scope>
    <source>
        <strain evidence="11">ASB11</strain>
        <strain evidence="12">ASB13</strain>
        <strain evidence="13">ASB9</strain>
    </source>
</reference>
<feature type="active site" description="Proton acceptor" evidence="7 8">
    <location>
        <position position="186"/>
    </location>
</feature>
<keyword evidence="7 10" id="KW-0460">Magnesium</keyword>
<dbReference type="FunFam" id="3.20.20.60:FF:000003">
    <property type="entry name" value="3-methyl-2-oxobutanoate hydroxymethyltransferase"/>
    <property type="match status" value="1"/>
</dbReference>
<feature type="binding site" evidence="7 9">
    <location>
        <position position="88"/>
    </location>
    <ligand>
        <name>3-methyl-2-oxobutanoate</name>
        <dbReference type="ChEBI" id="CHEBI:11851"/>
    </ligand>
</feature>
<dbReference type="GO" id="GO:0005737">
    <property type="term" value="C:cytoplasm"/>
    <property type="evidence" value="ECO:0007669"/>
    <property type="project" value="UniProtKB-SubCell"/>
</dbReference>
<dbReference type="InterPro" id="IPR040442">
    <property type="entry name" value="Pyrv_kinase-like_dom_sf"/>
</dbReference>
<evidence type="ECO:0000256" key="8">
    <source>
        <dbReference type="PIRSR" id="PIRSR000388-1"/>
    </source>
</evidence>